<protein>
    <submittedName>
        <fullName evidence="4">OmpA family protein</fullName>
    </submittedName>
</protein>
<name>A0A7J5PW89_9BACE</name>
<dbReference type="AlphaFoldDB" id="A0A7J5PW89"/>
<feature type="domain" description="OmpA-like" evidence="3">
    <location>
        <begin position="372"/>
        <end position="457"/>
    </location>
</feature>
<reference evidence="4 5" key="1">
    <citation type="journal article" date="2019" name="Nat. Med.">
        <title>A library of human gut bacterial isolates paired with longitudinal multiomics data enables mechanistic microbiome research.</title>
        <authorList>
            <person name="Poyet M."/>
            <person name="Groussin M."/>
            <person name="Gibbons S.M."/>
            <person name="Avila-Pacheco J."/>
            <person name="Jiang X."/>
            <person name="Kearney S.M."/>
            <person name="Perrotta A.R."/>
            <person name="Berdy B."/>
            <person name="Zhao S."/>
            <person name="Lieberman T.D."/>
            <person name="Swanson P.K."/>
            <person name="Smith M."/>
            <person name="Roesemann S."/>
            <person name="Alexander J.E."/>
            <person name="Rich S.A."/>
            <person name="Livny J."/>
            <person name="Vlamakis H."/>
            <person name="Clish C."/>
            <person name="Bullock K."/>
            <person name="Deik A."/>
            <person name="Scott J."/>
            <person name="Pierce K.A."/>
            <person name="Xavier R.J."/>
            <person name="Alm E.J."/>
        </authorList>
    </citation>
    <scope>NUCLEOTIDE SEQUENCE [LARGE SCALE GENOMIC DNA]</scope>
    <source>
        <strain evidence="4 5">BIOML-A58</strain>
    </source>
</reference>
<dbReference type="Proteomes" id="UP000434604">
    <property type="component" value="Unassembled WGS sequence"/>
</dbReference>
<gene>
    <name evidence="4" type="ORF">GA398_14360</name>
</gene>
<feature type="compositionally biased region" description="Polar residues" evidence="1">
    <location>
        <begin position="319"/>
        <end position="334"/>
    </location>
</feature>
<evidence type="ECO:0000259" key="3">
    <source>
        <dbReference type="Pfam" id="PF00691"/>
    </source>
</evidence>
<comment type="caution">
    <text evidence="4">The sequence shown here is derived from an EMBL/GenBank/DDBJ whole genome shotgun (WGS) entry which is preliminary data.</text>
</comment>
<evidence type="ECO:0000313" key="4">
    <source>
        <dbReference type="EMBL" id="KAB6146915.1"/>
    </source>
</evidence>
<organism evidence="4 5">
    <name type="scientific">Bacteroides xylanisolvens</name>
    <dbReference type="NCBI Taxonomy" id="371601"/>
    <lineage>
        <taxon>Bacteria</taxon>
        <taxon>Pseudomonadati</taxon>
        <taxon>Bacteroidota</taxon>
        <taxon>Bacteroidia</taxon>
        <taxon>Bacteroidales</taxon>
        <taxon>Bacteroidaceae</taxon>
        <taxon>Bacteroides</taxon>
    </lineage>
</organism>
<evidence type="ECO:0000313" key="5">
    <source>
        <dbReference type="Proteomes" id="UP000434604"/>
    </source>
</evidence>
<feature type="chain" id="PRO_5029523972" evidence="2">
    <location>
        <begin position="20"/>
        <end position="471"/>
    </location>
</feature>
<dbReference type="Pfam" id="PF00691">
    <property type="entry name" value="OmpA"/>
    <property type="match status" value="1"/>
</dbReference>
<dbReference type="EMBL" id="WDED01000020">
    <property type="protein sequence ID" value="KAB6146915.1"/>
    <property type="molecule type" value="Genomic_DNA"/>
</dbReference>
<evidence type="ECO:0000256" key="1">
    <source>
        <dbReference type="SAM" id="MobiDB-lite"/>
    </source>
</evidence>
<dbReference type="RefSeq" id="WP_151934977.1">
    <property type="nucleotide sequence ID" value="NZ_WDED01000020.1"/>
</dbReference>
<accession>A0A7J5PW89</accession>
<dbReference type="Gene3D" id="3.30.1330.60">
    <property type="entry name" value="OmpA-like domain"/>
    <property type="match status" value="1"/>
</dbReference>
<evidence type="ECO:0000256" key="2">
    <source>
        <dbReference type="SAM" id="SignalP"/>
    </source>
</evidence>
<dbReference type="InterPro" id="IPR036737">
    <property type="entry name" value="OmpA-like_sf"/>
</dbReference>
<sequence length="471" mass="52249">MIKKIVLILPLALSLNAQAGNVHLLDSLVVHNASLEMLEPIEPSYLENITSARIWNGNWFLGISGGASAFVGSPLSCADLFNRIEPALSVSGGKWFTPAIGSRVFFQGFKLKNSLLHTQSYKSVHADFLWNVLSHHYNTRDQPKWKIVPYAGLGIIHNEDNGNSPFVFSYGVMGQYRLSQRIHLIMELGGTTTFKDFDGRGVSNRFGDNLMSLSAGLSFRIGKVGWKRVVDASPYIRQNEWLIEYASSLSNCNSLLTKQHHEDAESIAELKKILEIEGLLDLYKNRSKNGETENLSKKPYPKNDYSGLNSLRSRLQGTQWSDNSINGDSIQGKGSTEKHRLGSASEYQSSLQGYLTELSQGKSCIGAPIFFFFELGTNHLTDASQLVNLDEIARIAKQYNLNIRVCGAADSATGTSDINHSLGASRSEYIYSQLLHRGMDKSRISEVNKGGIDAYTPKEANRHTSVMLFLK</sequence>
<proteinExistence type="predicted"/>
<feature type="region of interest" description="Disordered" evidence="1">
    <location>
        <begin position="319"/>
        <end position="342"/>
    </location>
</feature>
<keyword evidence="2" id="KW-0732">Signal</keyword>
<dbReference type="InterPro" id="IPR006665">
    <property type="entry name" value="OmpA-like"/>
</dbReference>
<feature type="signal peptide" evidence="2">
    <location>
        <begin position="1"/>
        <end position="19"/>
    </location>
</feature>
<dbReference type="SUPFAM" id="SSF103088">
    <property type="entry name" value="OmpA-like"/>
    <property type="match status" value="1"/>
</dbReference>